<reference evidence="8 9" key="1">
    <citation type="submission" date="2018-06" db="EMBL/GenBank/DDBJ databases">
        <title>Complete Genome Sequence of Desulfobacter hydrogenophilus (DSM3380).</title>
        <authorList>
            <person name="Marietou A."/>
            <person name="Schreiber L."/>
            <person name="Marshall I."/>
            <person name="Jorgensen B."/>
        </authorList>
    </citation>
    <scope>NUCLEOTIDE SEQUENCE [LARGE SCALE GENOMIC DNA]</scope>
    <source>
        <strain evidence="8 9">DSM 3380</strain>
    </source>
</reference>
<dbReference type="InterPro" id="IPR000183">
    <property type="entry name" value="Orn/DAP/Arg_de-COase"/>
</dbReference>
<dbReference type="SUPFAM" id="SSF51419">
    <property type="entry name" value="PLP-binding barrel"/>
    <property type="match status" value="1"/>
</dbReference>
<evidence type="ECO:0000256" key="3">
    <source>
        <dbReference type="ARBA" id="ARBA00022898"/>
    </source>
</evidence>
<dbReference type="PRINTS" id="PR01181">
    <property type="entry name" value="DAPDCRBXLASE"/>
</dbReference>
<keyword evidence="2" id="KW-0210">Decarboxylase</keyword>
<feature type="active site" description="Proton donor" evidence="5">
    <location>
        <position position="340"/>
    </location>
</feature>
<keyword evidence="3 5" id="KW-0663">Pyridoxal phosphate</keyword>
<dbReference type="SUPFAM" id="SSF50621">
    <property type="entry name" value="Alanine racemase C-terminal domain-like"/>
    <property type="match status" value="1"/>
</dbReference>
<dbReference type="AlphaFoldDB" id="A0A328FLU3"/>
<dbReference type="Proteomes" id="UP000293902">
    <property type="component" value="Chromosome"/>
</dbReference>
<dbReference type="EMBL" id="QLNI01000001">
    <property type="protein sequence ID" value="RAM03945.1"/>
    <property type="molecule type" value="Genomic_DNA"/>
</dbReference>
<organism evidence="8 9">
    <name type="scientific">Desulfobacter hydrogenophilus</name>
    <dbReference type="NCBI Taxonomy" id="2291"/>
    <lineage>
        <taxon>Bacteria</taxon>
        <taxon>Pseudomonadati</taxon>
        <taxon>Thermodesulfobacteriota</taxon>
        <taxon>Desulfobacteria</taxon>
        <taxon>Desulfobacterales</taxon>
        <taxon>Desulfobacteraceae</taxon>
        <taxon>Desulfobacter</taxon>
    </lineage>
</organism>
<evidence type="ECO:0000256" key="4">
    <source>
        <dbReference type="ARBA" id="ARBA00023239"/>
    </source>
</evidence>
<protein>
    <submittedName>
        <fullName evidence="8">Diaminopimelate decarboxylase</fullName>
    </submittedName>
</protein>
<gene>
    <name evidence="8" type="ORF">DO021_00530</name>
    <name evidence="7" type="ORF">EYB58_08545</name>
</gene>
<evidence type="ECO:0000313" key="9">
    <source>
        <dbReference type="Proteomes" id="UP000248798"/>
    </source>
</evidence>
<evidence type="ECO:0000313" key="10">
    <source>
        <dbReference type="Proteomes" id="UP000293902"/>
    </source>
</evidence>
<dbReference type="PRINTS" id="PR01179">
    <property type="entry name" value="ODADCRBXLASE"/>
</dbReference>
<keyword evidence="4" id="KW-0456">Lyase</keyword>
<keyword evidence="10" id="KW-1185">Reference proteome</keyword>
<sequence length="423" mass="46581">MPMSPEFKGRLSAVVQDAVAAFGSPFHIYDETGIIQTCQALNNAFSPIDGFKEYFAVKGLPNPTVMALLKTQGFGFDCSSVPEIELARKVGSNADDIMFTSNNTTQEQLKAAMDNGGSIINLDDISLIAKLPAIPDLLCFRYNPGATRQGNDIIGKPEEAKYGLTRDQIFSAYDQAISLGVKRFGLHTMMASNELNFQYMIDTADMLLELVEEISRTLDIRFEFINIGGGLGIPYTPDAKPFNLDGMAGGIIASFEAFKAKNGWVPKLYMESARFITGPHGVLVTSVINHKNTYRNYVGVDASMSALMRPGMYGAYHHIHIHGKPESVPLKIVDVVGALCENNDKFSIQRQLPETREGDILIIHDTGAHGHAMGFNYNGQLRPKELLLKTDGSIELIRRAETMDDYFATLNFEPRTIVPGHNC</sequence>
<feature type="modified residue" description="N6-(pyridoxal phosphate)lysine" evidence="5">
    <location>
        <position position="58"/>
    </location>
</feature>
<dbReference type="GO" id="GO:0008836">
    <property type="term" value="F:diaminopimelate decarboxylase activity"/>
    <property type="evidence" value="ECO:0007669"/>
    <property type="project" value="InterPro"/>
</dbReference>
<dbReference type="PANTHER" id="PTHR43727">
    <property type="entry name" value="DIAMINOPIMELATE DECARBOXYLASE"/>
    <property type="match status" value="1"/>
</dbReference>
<dbReference type="InterPro" id="IPR022644">
    <property type="entry name" value="De-COase2_N"/>
</dbReference>
<dbReference type="GO" id="GO:0009089">
    <property type="term" value="P:lysine biosynthetic process via diaminopimelate"/>
    <property type="evidence" value="ECO:0007669"/>
    <property type="project" value="InterPro"/>
</dbReference>
<evidence type="ECO:0000313" key="7">
    <source>
        <dbReference type="EMBL" id="QBH12961.1"/>
    </source>
</evidence>
<dbReference type="CDD" id="cd06828">
    <property type="entry name" value="PLPDE_III_DapDC"/>
    <property type="match status" value="1"/>
</dbReference>
<dbReference type="Proteomes" id="UP000248798">
    <property type="component" value="Unassembled WGS sequence"/>
</dbReference>
<dbReference type="Gene3D" id="3.20.20.10">
    <property type="entry name" value="Alanine racemase"/>
    <property type="match status" value="1"/>
</dbReference>
<name>A0A328FLU3_9BACT</name>
<dbReference type="InterPro" id="IPR029066">
    <property type="entry name" value="PLP-binding_barrel"/>
</dbReference>
<evidence type="ECO:0000313" key="8">
    <source>
        <dbReference type="EMBL" id="RAM03945.1"/>
    </source>
</evidence>
<dbReference type="FunFam" id="3.20.20.10:FF:000003">
    <property type="entry name" value="Diaminopimelate decarboxylase"/>
    <property type="match status" value="1"/>
</dbReference>
<dbReference type="Pfam" id="PF02784">
    <property type="entry name" value="Orn_Arg_deC_N"/>
    <property type="match status" value="1"/>
</dbReference>
<dbReference type="OrthoDB" id="9802241at2"/>
<evidence type="ECO:0000256" key="5">
    <source>
        <dbReference type="PIRSR" id="PIRSR600183-50"/>
    </source>
</evidence>
<dbReference type="Gene3D" id="2.40.37.10">
    <property type="entry name" value="Lyase, Ornithine Decarboxylase, Chain A, domain 1"/>
    <property type="match status" value="1"/>
</dbReference>
<dbReference type="InterPro" id="IPR009006">
    <property type="entry name" value="Ala_racemase/Decarboxylase_C"/>
</dbReference>
<dbReference type="InterPro" id="IPR002986">
    <property type="entry name" value="DAP_deCOOHase_LysA"/>
</dbReference>
<evidence type="ECO:0000256" key="1">
    <source>
        <dbReference type="ARBA" id="ARBA00001933"/>
    </source>
</evidence>
<evidence type="ECO:0000256" key="2">
    <source>
        <dbReference type="ARBA" id="ARBA00022793"/>
    </source>
</evidence>
<dbReference type="RefSeq" id="WP_111952605.1">
    <property type="nucleotide sequence ID" value="NZ_CP036313.1"/>
</dbReference>
<dbReference type="EMBL" id="CP036313">
    <property type="protein sequence ID" value="QBH12961.1"/>
    <property type="molecule type" value="Genomic_DNA"/>
</dbReference>
<dbReference type="PANTHER" id="PTHR43727:SF2">
    <property type="entry name" value="GROUP IV DECARBOXYLASE"/>
    <property type="match status" value="1"/>
</dbReference>
<reference evidence="7 10" key="2">
    <citation type="submission" date="2019-02" db="EMBL/GenBank/DDBJ databases">
        <title>Complete genome sequence of Desulfobacter hydrogenophilus AcRS1.</title>
        <authorList>
            <person name="Marietou A."/>
            <person name="Lund M.B."/>
            <person name="Marshall I.P.G."/>
            <person name="Schreiber L."/>
            <person name="Jorgensen B."/>
        </authorList>
    </citation>
    <scope>NUCLEOTIDE SEQUENCE [LARGE SCALE GENOMIC DNA]</scope>
    <source>
        <strain evidence="7 10">AcRS1</strain>
    </source>
</reference>
<comment type="cofactor">
    <cofactor evidence="1 5">
        <name>pyridoxal 5'-phosphate</name>
        <dbReference type="ChEBI" id="CHEBI:597326"/>
    </cofactor>
</comment>
<feature type="domain" description="Orn/DAP/Arg decarboxylase 2 N-terminal" evidence="6">
    <location>
        <begin position="34"/>
        <end position="277"/>
    </location>
</feature>
<accession>A0A328FLU3</accession>
<evidence type="ECO:0000259" key="6">
    <source>
        <dbReference type="Pfam" id="PF02784"/>
    </source>
</evidence>
<proteinExistence type="predicted"/>